<comment type="subunit">
    <text evidence="10">Heterotetramer composed of ParC and ParE.</text>
</comment>
<dbReference type="InterPro" id="IPR013760">
    <property type="entry name" value="Topo_IIA-like_dom_sf"/>
</dbReference>
<dbReference type="CDD" id="cd00822">
    <property type="entry name" value="TopoII_Trans_DNA_gyrase"/>
    <property type="match status" value="1"/>
</dbReference>
<feature type="binding site" evidence="11">
    <location>
        <position position="500"/>
    </location>
    <ligand>
        <name>Mg(2+)</name>
        <dbReference type="ChEBI" id="CHEBI:18420"/>
        <label>1</label>
        <note>catalytic</note>
    </ligand>
</feature>
<dbReference type="InterPro" id="IPR013506">
    <property type="entry name" value="Topo_IIA_bsu_dom2"/>
</dbReference>
<proteinExistence type="inferred from homology"/>
<dbReference type="EMBL" id="LRPU01000134">
    <property type="protein sequence ID" value="KXA08811.1"/>
    <property type="molecule type" value="Genomic_DNA"/>
</dbReference>
<dbReference type="InterPro" id="IPR020568">
    <property type="entry name" value="Ribosomal_Su5_D2-typ_SF"/>
</dbReference>
<dbReference type="NCBIfam" id="NF011501">
    <property type="entry name" value="PRK14939.1"/>
    <property type="match status" value="1"/>
</dbReference>
<protein>
    <recommendedName>
        <fullName evidence="11">DNA gyrase subunit B</fullName>
        <ecNumber evidence="11">5.6.2.2</ecNumber>
    </recommendedName>
</protein>
<evidence type="ECO:0000313" key="13">
    <source>
        <dbReference type="EMBL" id="HAT4307345.1"/>
    </source>
</evidence>
<feature type="binding site" evidence="11">
    <location>
        <position position="427"/>
    </location>
    <ligand>
        <name>Mg(2+)</name>
        <dbReference type="ChEBI" id="CHEBI:18420"/>
        <label>1</label>
        <note>catalytic</note>
    </ligand>
</feature>
<comment type="function">
    <text evidence="11">A type II topoisomerase that negatively supercoils closed circular double-stranded (ds) DNA in an ATP-dependent manner to modulate DNA topology and maintain chromosomes in an underwound state. Negative supercoiling favors strand separation, and DNA replication, transcription, recombination and repair, all of which involve strand separation. Also able to catalyze the interconversion of other topological isomers of dsDNA rings, including catenanes and knotted rings. Type II topoisomerases break and join 2 DNA strands simultaneously in an ATP-dependent manner.</text>
</comment>
<dbReference type="SMART" id="SM00387">
    <property type="entry name" value="HATPase_c"/>
    <property type="match status" value="1"/>
</dbReference>
<dbReference type="RefSeq" id="WP_081092182.1">
    <property type="nucleotide sequence ID" value="NZ_CATNWN010000012.1"/>
</dbReference>
<comment type="similarity">
    <text evidence="2 11">Belongs to the type II topoisomerase GyrB family.</text>
</comment>
<dbReference type="PANTHER" id="PTHR45866">
    <property type="entry name" value="DNA GYRASE/TOPOISOMERASE SUBUNIT B"/>
    <property type="match status" value="1"/>
</dbReference>
<name>A0A133MXP1_CLOPF</name>
<feature type="binding site" evidence="11">
    <location>
        <position position="500"/>
    </location>
    <ligand>
        <name>Mg(2+)</name>
        <dbReference type="ChEBI" id="CHEBI:18420"/>
        <label>2</label>
    </ligand>
</feature>
<keyword evidence="5 11" id="KW-0067">ATP-binding</keyword>
<dbReference type="SMART" id="SM00433">
    <property type="entry name" value="TOP2c"/>
    <property type="match status" value="1"/>
</dbReference>
<dbReference type="FunFam" id="3.30.230.10:FF:000005">
    <property type="entry name" value="DNA gyrase subunit B"/>
    <property type="match status" value="1"/>
</dbReference>
<dbReference type="InterPro" id="IPR013759">
    <property type="entry name" value="Topo_IIA_B_C"/>
</dbReference>
<evidence type="ECO:0000256" key="5">
    <source>
        <dbReference type="ARBA" id="ARBA00022840"/>
    </source>
</evidence>
<dbReference type="GO" id="GO:0005524">
    <property type="term" value="F:ATP binding"/>
    <property type="evidence" value="ECO:0007669"/>
    <property type="project" value="UniProtKB-UniRule"/>
</dbReference>
<dbReference type="SUPFAM" id="SSF56719">
    <property type="entry name" value="Type II DNA topoisomerase"/>
    <property type="match status" value="1"/>
</dbReference>
<keyword evidence="7 11" id="KW-0799">Topoisomerase</keyword>
<dbReference type="PRINTS" id="PR01159">
    <property type="entry name" value="DNAGYRASEB"/>
</dbReference>
<dbReference type="SUPFAM" id="SSF54211">
    <property type="entry name" value="Ribosomal protein S5 domain 2-like"/>
    <property type="match status" value="1"/>
</dbReference>
<comment type="caution">
    <text evidence="14">The sequence shown here is derived from an EMBL/GenBank/DDBJ whole genome shotgun (WGS) entry which is preliminary data.</text>
</comment>
<dbReference type="Pfam" id="PF02518">
    <property type="entry name" value="HATPase_c"/>
    <property type="match status" value="1"/>
</dbReference>
<keyword evidence="4 11" id="KW-0547">Nucleotide-binding</keyword>
<evidence type="ECO:0000256" key="1">
    <source>
        <dbReference type="ARBA" id="ARBA00000185"/>
    </source>
</evidence>
<dbReference type="InterPro" id="IPR006171">
    <property type="entry name" value="TOPRIM_dom"/>
</dbReference>
<organism evidence="14 15">
    <name type="scientific">Clostridium perfringens</name>
    <dbReference type="NCBI Taxonomy" id="1502"/>
    <lineage>
        <taxon>Bacteria</taxon>
        <taxon>Bacillati</taxon>
        <taxon>Bacillota</taxon>
        <taxon>Clostridia</taxon>
        <taxon>Eubacteriales</taxon>
        <taxon>Clostridiaceae</taxon>
        <taxon>Clostridium</taxon>
    </lineage>
</organism>
<feature type="site" description="Interaction with DNA" evidence="11">
    <location>
        <position position="452"/>
    </location>
</feature>
<accession>A0A133MXP1</accession>
<dbReference type="Pfam" id="PF00204">
    <property type="entry name" value="DNA_gyraseB"/>
    <property type="match status" value="1"/>
</dbReference>
<dbReference type="GO" id="GO:0046872">
    <property type="term" value="F:metal ion binding"/>
    <property type="evidence" value="ECO:0007669"/>
    <property type="project" value="UniProtKB-KW"/>
</dbReference>
<evidence type="ECO:0000256" key="6">
    <source>
        <dbReference type="ARBA" id="ARBA00022842"/>
    </source>
</evidence>
<dbReference type="CDD" id="cd16928">
    <property type="entry name" value="HATPase_GyrB-like"/>
    <property type="match status" value="1"/>
</dbReference>
<evidence type="ECO:0000259" key="12">
    <source>
        <dbReference type="PROSITE" id="PS50880"/>
    </source>
</evidence>
<dbReference type="InterPro" id="IPR011557">
    <property type="entry name" value="GyrB"/>
</dbReference>
<dbReference type="GO" id="GO:0003677">
    <property type="term" value="F:DNA binding"/>
    <property type="evidence" value="ECO:0007669"/>
    <property type="project" value="UniProtKB-KW"/>
</dbReference>
<keyword evidence="3 11" id="KW-0479">Metal-binding</keyword>
<comment type="subcellular location">
    <subcellularLocation>
        <location evidence="11">Cytoplasm</location>
    </subcellularLocation>
</comment>
<keyword evidence="9 11" id="KW-0413">Isomerase</keyword>
<sequence>MLEQNNQNYDASQIQVLEGLEAVRKRPGMYIGSTSSRGLHHLVYEIVDNSIDEALAGYCKNIKVYIHKDNSITVVDDGRGMPVGIHPKMGKPTVEVIMTVLHAGGKFGGGGYKVSGGLHGVGASVVNALSELCEVIVTRDGYVWKQSYKRGAVLTGLEKVGEAEGSGTKVHFKPDHEIFEETEYDFEILSQRLRELAFLNKGINITLIDEREDEVKEEVYHYEGGIKSFVSYLNRNKEVLHEEPIYVEGLKDGISVEVSLQYHDGFNENIFTFANNIDTVEGGTHLAGFKTALTRVMNDYGRRFGHLKESDKNLSGDDIREGLTAVVSVKISEPQFEGQTKTKLGNSEARSAVDSISGEGISTFLEENPEVGKIIIEKALLASRAREAARRARELTRKSVLERSSLPGKLADCSSKDPKECEIYIVEGDSAGGSAKQGRDRKFQAILPLRGKIMNVEKQRLDKILGSDTIRSMVTAIGAGIGPEFDIEKIRYNRIIIMTDADVDGAHIRTLLLTFFYRYMRDLVEQGHVYIAQPPLYKISKGKQERYAYSDAAADEIIEEFGGKDSSVNVQRYKGLGEMNAGQLWETTMDPESRILLRADIEDAMVADEIFTILMGDKVEPRREFIQKNAKNVSNLDI</sequence>
<dbReference type="PANTHER" id="PTHR45866:SF1">
    <property type="entry name" value="DNA GYRASE SUBUNIT B, MITOCHONDRIAL"/>
    <property type="match status" value="1"/>
</dbReference>
<dbReference type="Pfam" id="PF00986">
    <property type="entry name" value="DNA_gyraseB_C"/>
    <property type="match status" value="1"/>
</dbReference>
<comment type="subunit">
    <text evidence="11">Heterotetramer, composed of two GyrA and two GyrB chains. In the heterotetramer, GyrA contains the active site tyrosine that forms a transient covalent intermediate with DNA, while GyrB binds cofactors and catalyzes ATP hydrolysis.</text>
</comment>
<keyword evidence="11" id="KW-0963">Cytoplasm</keyword>
<evidence type="ECO:0000256" key="11">
    <source>
        <dbReference type="HAMAP-Rule" id="MF_01898"/>
    </source>
</evidence>
<dbReference type="GO" id="GO:0006265">
    <property type="term" value="P:DNA topological change"/>
    <property type="evidence" value="ECO:0007669"/>
    <property type="project" value="UniProtKB-UniRule"/>
</dbReference>
<evidence type="ECO:0000256" key="8">
    <source>
        <dbReference type="ARBA" id="ARBA00023125"/>
    </source>
</evidence>
<dbReference type="GO" id="GO:0034335">
    <property type="term" value="F:DNA negative supercoiling activity"/>
    <property type="evidence" value="ECO:0007669"/>
    <property type="project" value="UniProtKB-ARBA"/>
</dbReference>
<comment type="cofactor">
    <cofactor evidence="11">
        <name>Mg(2+)</name>
        <dbReference type="ChEBI" id="CHEBI:18420"/>
    </cofactor>
    <cofactor evidence="11">
        <name>Mn(2+)</name>
        <dbReference type="ChEBI" id="CHEBI:29035"/>
    </cofactor>
    <cofactor evidence="11">
        <name>Ca(2+)</name>
        <dbReference type="ChEBI" id="CHEBI:29108"/>
    </cofactor>
    <text evidence="11">Binds two Mg(2+) per subunit. The magnesium ions form salt bridges with both the protein and the DNA. Can also accept other divalent metal cations, such as Mn(2+) or Ca(2+).</text>
</comment>
<reference evidence="13" key="2">
    <citation type="journal article" date="2018" name="Genome Biol.">
        <title>SKESA: strategic k-mer extension for scrupulous assemblies.</title>
        <authorList>
            <person name="Souvorov A."/>
            <person name="Agarwala R."/>
            <person name="Lipman D.J."/>
        </authorList>
    </citation>
    <scope>NUCLEOTIDE SEQUENCE</scope>
    <source>
        <strain evidence="13">C8</strain>
    </source>
</reference>
<gene>
    <name evidence="11 13" type="primary">gyrB</name>
    <name evidence="14" type="ORF">HMPREF3222_02337</name>
    <name evidence="13" type="ORF">I9080_001124</name>
</gene>
<keyword evidence="6 11" id="KW-0460">Magnesium</keyword>
<keyword evidence="8" id="KW-0238">DNA-binding</keyword>
<dbReference type="NCBIfam" id="TIGR01059">
    <property type="entry name" value="gyrB"/>
    <property type="match status" value="1"/>
</dbReference>
<dbReference type="InterPro" id="IPR000565">
    <property type="entry name" value="Topo_IIA_B"/>
</dbReference>
<dbReference type="FunFam" id="3.40.50.670:FF:000002">
    <property type="entry name" value="DNA gyrase subunit B"/>
    <property type="match status" value="1"/>
</dbReference>
<feature type="domain" description="Toprim" evidence="12">
    <location>
        <begin position="421"/>
        <end position="535"/>
    </location>
</feature>
<dbReference type="InterPro" id="IPR003594">
    <property type="entry name" value="HATPase_dom"/>
</dbReference>
<dbReference type="InterPro" id="IPR018522">
    <property type="entry name" value="TopoIIA_CS"/>
</dbReference>
<reference evidence="13" key="3">
    <citation type="submission" date="2020-07" db="EMBL/GenBank/DDBJ databases">
        <authorList>
            <consortium name="NCBI Pathogen Detection Project"/>
        </authorList>
    </citation>
    <scope>NUCLEOTIDE SEQUENCE</scope>
    <source>
        <strain evidence="13">C8</strain>
    </source>
</reference>
<comment type="catalytic activity">
    <reaction evidence="1 11">
        <text>ATP-dependent breakage, passage and rejoining of double-stranded DNA.</text>
        <dbReference type="EC" id="5.6.2.2"/>
    </reaction>
</comment>
<feature type="site" description="Interaction with DNA" evidence="11">
    <location>
        <position position="455"/>
    </location>
</feature>
<dbReference type="Gene3D" id="3.40.50.670">
    <property type="match status" value="1"/>
</dbReference>
<dbReference type="PROSITE" id="PS00177">
    <property type="entry name" value="TOPOISOMERASE_II"/>
    <property type="match status" value="1"/>
</dbReference>
<reference evidence="14 15" key="1">
    <citation type="submission" date="2016-01" db="EMBL/GenBank/DDBJ databases">
        <authorList>
            <person name="Oliw E.H."/>
        </authorList>
    </citation>
    <scope>NUCLEOTIDE SEQUENCE [LARGE SCALE GENOMIC DNA]</scope>
    <source>
        <strain evidence="14 15">MJR7757A</strain>
    </source>
</reference>
<evidence type="ECO:0000313" key="14">
    <source>
        <dbReference type="EMBL" id="KXA08811.1"/>
    </source>
</evidence>
<dbReference type="InterPro" id="IPR001241">
    <property type="entry name" value="Topo_IIA"/>
</dbReference>
<dbReference type="Pfam" id="PF01751">
    <property type="entry name" value="Toprim"/>
    <property type="match status" value="1"/>
</dbReference>
<dbReference type="InterPro" id="IPR036890">
    <property type="entry name" value="HATPase_C_sf"/>
</dbReference>
<dbReference type="InterPro" id="IPR002288">
    <property type="entry name" value="DNA_gyrase_B_C"/>
</dbReference>
<evidence type="ECO:0000256" key="4">
    <source>
        <dbReference type="ARBA" id="ARBA00022741"/>
    </source>
</evidence>
<dbReference type="PROSITE" id="PS50880">
    <property type="entry name" value="TOPRIM"/>
    <property type="match status" value="1"/>
</dbReference>
<dbReference type="Gene3D" id="3.30.230.10">
    <property type="match status" value="1"/>
</dbReference>
<dbReference type="Proteomes" id="UP000859547">
    <property type="component" value="Unassembled WGS sequence"/>
</dbReference>
<dbReference type="EC" id="5.6.2.2" evidence="11"/>
<dbReference type="SUPFAM" id="SSF55874">
    <property type="entry name" value="ATPase domain of HSP90 chaperone/DNA topoisomerase II/histidine kinase"/>
    <property type="match status" value="1"/>
</dbReference>
<dbReference type="GO" id="GO:0005737">
    <property type="term" value="C:cytoplasm"/>
    <property type="evidence" value="ECO:0007669"/>
    <property type="project" value="UniProtKB-SubCell"/>
</dbReference>
<evidence type="ECO:0000256" key="3">
    <source>
        <dbReference type="ARBA" id="ARBA00022723"/>
    </source>
</evidence>
<dbReference type="NCBIfam" id="NF004189">
    <property type="entry name" value="PRK05644.1"/>
    <property type="match status" value="1"/>
</dbReference>
<dbReference type="PATRIC" id="fig|1502.174.peg.2351"/>
<dbReference type="GO" id="GO:0006261">
    <property type="term" value="P:DNA-templated DNA replication"/>
    <property type="evidence" value="ECO:0007669"/>
    <property type="project" value="UniProtKB-UniRule"/>
</dbReference>
<evidence type="ECO:0000256" key="10">
    <source>
        <dbReference type="ARBA" id="ARBA00063644"/>
    </source>
</evidence>
<dbReference type="EMBL" id="DACTCB010000003">
    <property type="protein sequence ID" value="HAT4307345.1"/>
    <property type="molecule type" value="Genomic_DNA"/>
</dbReference>
<dbReference type="PRINTS" id="PR00418">
    <property type="entry name" value="TPI2FAMILY"/>
</dbReference>
<dbReference type="InterPro" id="IPR034160">
    <property type="entry name" value="TOPRIM_GyrB"/>
</dbReference>
<evidence type="ECO:0000256" key="2">
    <source>
        <dbReference type="ARBA" id="ARBA00010708"/>
    </source>
</evidence>
<evidence type="ECO:0000313" key="15">
    <source>
        <dbReference type="Proteomes" id="UP000070646"/>
    </source>
</evidence>
<evidence type="ECO:0000256" key="9">
    <source>
        <dbReference type="ARBA" id="ARBA00023235"/>
    </source>
</evidence>
<dbReference type="Gene3D" id="3.30.565.10">
    <property type="entry name" value="Histidine kinase-like ATPase, C-terminal domain"/>
    <property type="match status" value="1"/>
</dbReference>
<dbReference type="HAMAP" id="MF_01898">
    <property type="entry name" value="GyrB"/>
    <property type="match status" value="1"/>
</dbReference>
<dbReference type="Proteomes" id="UP000070646">
    <property type="component" value="Unassembled WGS sequence"/>
</dbReference>
<dbReference type="GO" id="GO:0005694">
    <property type="term" value="C:chromosome"/>
    <property type="evidence" value="ECO:0007669"/>
    <property type="project" value="InterPro"/>
</dbReference>
<dbReference type="CDD" id="cd03366">
    <property type="entry name" value="TOPRIM_TopoIIA_GyrB"/>
    <property type="match status" value="1"/>
</dbReference>
<dbReference type="AlphaFoldDB" id="A0A133MXP1"/>
<evidence type="ECO:0000256" key="7">
    <source>
        <dbReference type="ARBA" id="ARBA00023029"/>
    </source>
</evidence>
<dbReference type="FunFam" id="3.30.565.10:FF:000002">
    <property type="entry name" value="DNA gyrase subunit B"/>
    <property type="match status" value="1"/>
</dbReference>
<dbReference type="InterPro" id="IPR014721">
    <property type="entry name" value="Ribsml_uS5_D2-typ_fold_subgr"/>
</dbReference>
<comment type="miscellaneous">
    <text evidence="11">Few gyrases are as efficient as E.coli at forming negative supercoils. Not all organisms have 2 type II topoisomerases; in organisms with a single type II topoisomerase this enzyme also has to decatenate newly replicated chromosomes.</text>
</comment>
<feature type="binding site" evidence="11">
    <location>
        <position position="502"/>
    </location>
    <ligand>
        <name>Mg(2+)</name>
        <dbReference type="ChEBI" id="CHEBI:18420"/>
        <label>2</label>
    </ligand>
</feature>